<dbReference type="GO" id="GO:0005524">
    <property type="term" value="F:ATP binding"/>
    <property type="evidence" value="ECO:0007669"/>
    <property type="project" value="UniProtKB-KW"/>
</dbReference>
<sequence length="742" mass="85221">MQQTVNKKTTKIQTLINQLDLSEHITQFSSFFSREHSLYIEGDQELHFKYIKELDKLEFKAPPKVIDFYEIHGHLKKHGVLSFEQIFEIVKIVRYFRYFKKRELEGLIGEWMEKFIIPEKFLEVEKYFTHDGKFEENLDENLFQLSSRIAEHKNNISGSLKRLMSSSKLAGYLVDTQIHFINNEECLLVRGGFNHVLKGAVLGRSTGGFFYVAPDSILKSKEKIRFIEQEREAIFYEYAKSFSTKLAELQPFIKFIDKEFTRFDNYQARVLFAKSKNLQLIKSKKDAKIILKDFIHPALHKAKPINVDFSKNILMITGVNAGGKTMLLKSILASAFMAKYIIPMKLNEIHSHIGSFKAVQAIIDDPQNVKNDISTFAGRMQQFSNIFEYKSALIGVDEIELGTDSDEAAALFKVILDELIKRGQKIVVTTHHKRLAALMADRDDVELMAAIYDEEARKPTYEFMQGIIGKSYAFETASRYGISHKLVQEAKKVYGDNSEKLSLLIERGSQLERELKQKHQKVDAKLEELQKKEQQIKAQKEQLHLELQRERAKLKQEYESAIGEAKKAAREGDTKAIHRAMNKAKQNLPKEQKEQDRRTITFKVGDEVKYHTQSGVIVAMKGKNEAILEVNGMKIRVKTKYLKPTKIVKAKPRTDLTLNVEKKAGLKCDLHGMRADEATEVLDKFLNDALINGWDEVIVYHGIGTGKLSYAVKEFLKTHPRVKKFEDAPQHMGGFGAKIVTL</sequence>
<evidence type="ECO:0000256" key="3">
    <source>
        <dbReference type="ARBA" id="ARBA00022801"/>
    </source>
</evidence>
<gene>
    <name evidence="9" type="ORF">MNB_SM-5-1181</name>
</gene>
<dbReference type="Gene3D" id="3.40.50.300">
    <property type="entry name" value="P-loop containing nucleotide triphosphate hydrolases"/>
    <property type="match status" value="1"/>
</dbReference>
<dbReference type="InterPro" id="IPR005747">
    <property type="entry name" value="MutS2"/>
</dbReference>
<protein>
    <submittedName>
        <fullName evidence="9">Recombination inhibitory protein MutS2</fullName>
    </submittedName>
</protein>
<dbReference type="GO" id="GO:0004519">
    <property type="term" value="F:endonuclease activity"/>
    <property type="evidence" value="ECO:0007669"/>
    <property type="project" value="InterPro"/>
</dbReference>
<dbReference type="InterPro" id="IPR036063">
    <property type="entry name" value="Smr_dom_sf"/>
</dbReference>
<dbReference type="InterPro" id="IPR002625">
    <property type="entry name" value="Smr_dom"/>
</dbReference>
<feature type="coiled-coil region" evidence="7">
    <location>
        <begin position="508"/>
        <end position="571"/>
    </location>
</feature>
<dbReference type="InterPro" id="IPR045076">
    <property type="entry name" value="MutS"/>
</dbReference>
<dbReference type="PROSITE" id="PS50828">
    <property type="entry name" value="SMR"/>
    <property type="match status" value="1"/>
</dbReference>
<dbReference type="GO" id="GO:0140664">
    <property type="term" value="F:ATP-dependent DNA damage sensor activity"/>
    <property type="evidence" value="ECO:0007669"/>
    <property type="project" value="InterPro"/>
</dbReference>
<keyword evidence="4" id="KW-0067">ATP-binding</keyword>
<dbReference type="SUPFAM" id="SSF52540">
    <property type="entry name" value="P-loop containing nucleoside triphosphate hydrolases"/>
    <property type="match status" value="1"/>
</dbReference>
<dbReference type="SMART" id="SM00534">
    <property type="entry name" value="MUTSac"/>
    <property type="match status" value="1"/>
</dbReference>
<dbReference type="SUPFAM" id="SSF160443">
    <property type="entry name" value="SMR domain-like"/>
    <property type="match status" value="1"/>
</dbReference>
<keyword evidence="2" id="KW-0547">Nucleotide-binding</keyword>
<evidence type="ECO:0000256" key="7">
    <source>
        <dbReference type="SAM" id="Coils"/>
    </source>
</evidence>
<dbReference type="GO" id="GO:0045910">
    <property type="term" value="P:negative regulation of DNA recombination"/>
    <property type="evidence" value="ECO:0007669"/>
    <property type="project" value="InterPro"/>
</dbReference>
<dbReference type="InterPro" id="IPR027417">
    <property type="entry name" value="P-loop_NTPase"/>
</dbReference>
<evidence type="ECO:0000256" key="6">
    <source>
        <dbReference type="ARBA" id="ARBA00023125"/>
    </source>
</evidence>
<dbReference type="GO" id="GO:0006298">
    <property type="term" value="P:mismatch repair"/>
    <property type="evidence" value="ECO:0007669"/>
    <property type="project" value="InterPro"/>
</dbReference>
<dbReference type="HAMAP" id="MF_00092">
    <property type="entry name" value="MutS2"/>
    <property type="match status" value="1"/>
</dbReference>
<dbReference type="GO" id="GO:0030983">
    <property type="term" value="F:mismatched DNA binding"/>
    <property type="evidence" value="ECO:0007669"/>
    <property type="project" value="InterPro"/>
</dbReference>
<dbReference type="Pfam" id="PF00488">
    <property type="entry name" value="MutS_V"/>
    <property type="match status" value="1"/>
</dbReference>
<dbReference type="SMART" id="SM00463">
    <property type="entry name" value="SMR"/>
    <property type="match status" value="1"/>
</dbReference>
<evidence type="ECO:0000256" key="4">
    <source>
        <dbReference type="ARBA" id="ARBA00022840"/>
    </source>
</evidence>
<evidence type="ECO:0000259" key="8">
    <source>
        <dbReference type="PROSITE" id="PS50828"/>
    </source>
</evidence>
<dbReference type="PIRSF" id="PIRSF005814">
    <property type="entry name" value="MutS_YshD"/>
    <property type="match status" value="1"/>
</dbReference>
<evidence type="ECO:0000256" key="5">
    <source>
        <dbReference type="ARBA" id="ARBA00022884"/>
    </source>
</evidence>
<accession>A0A1W1CGL0</accession>
<dbReference type="PANTHER" id="PTHR48466:SF2">
    <property type="entry name" value="OS10G0509000 PROTEIN"/>
    <property type="match status" value="1"/>
</dbReference>
<keyword evidence="3" id="KW-0378">Hydrolase</keyword>
<dbReference type="AlphaFoldDB" id="A0A1W1CGL0"/>
<keyword evidence="5" id="KW-0694">RNA-binding</keyword>
<evidence type="ECO:0000256" key="1">
    <source>
        <dbReference type="ARBA" id="ARBA00022730"/>
    </source>
</evidence>
<dbReference type="Pfam" id="PF01713">
    <property type="entry name" value="Smr"/>
    <property type="match status" value="1"/>
</dbReference>
<dbReference type="PANTHER" id="PTHR48466">
    <property type="entry name" value="OS10G0509000 PROTEIN-RELATED"/>
    <property type="match status" value="1"/>
</dbReference>
<evidence type="ECO:0000313" key="9">
    <source>
        <dbReference type="EMBL" id="SFV64926.1"/>
    </source>
</evidence>
<reference evidence="9" key="1">
    <citation type="submission" date="2016-10" db="EMBL/GenBank/DDBJ databases">
        <authorList>
            <person name="de Groot N.N."/>
        </authorList>
    </citation>
    <scope>NUCLEOTIDE SEQUENCE</scope>
</reference>
<dbReference type="InterPro" id="IPR000432">
    <property type="entry name" value="DNA_mismatch_repair_MutS_C"/>
</dbReference>
<organism evidence="9">
    <name type="scientific">hydrothermal vent metagenome</name>
    <dbReference type="NCBI Taxonomy" id="652676"/>
    <lineage>
        <taxon>unclassified sequences</taxon>
        <taxon>metagenomes</taxon>
        <taxon>ecological metagenomes</taxon>
    </lineage>
</organism>
<feature type="domain" description="Smr" evidence="8">
    <location>
        <begin position="668"/>
        <end position="742"/>
    </location>
</feature>
<keyword evidence="7" id="KW-0175">Coiled coil</keyword>
<name>A0A1W1CGL0_9ZZZZ</name>
<dbReference type="Gene3D" id="3.30.1370.110">
    <property type="match status" value="1"/>
</dbReference>
<dbReference type="GO" id="GO:0016887">
    <property type="term" value="F:ATP hydrolysis activity"/>
    <property type="evidence" value="ECO:0007669"/>
    <property type="project" value="InterPro"/>
</dbReference>
<dbReference type="NCBIfam" id="TIGR01069">
    <property type="entry name" value="mutS2"/>
    <property type="match status" value="1"/>
</dbReference>
<keyword evidence="1" id="KW-0699">rRNA-binding</keyword>
<dbReference type="EMBL" id="FPHH01000083">
    <property type="protein sequence ID" value="SFV64926.1"/>
    <property type="molecule type" value="Genomic_DNA"/>
</dbReference>
<evidence type="ECO:0000256" key="2">
    <source>
        <dbReference type="ARBA" id="ARBA00022741"/>
    </source>
</evidence>
<dbReference type="GO" id="GO:0019843">
    <property type="term" value="F:rRNA binding"/>
    <property type="evidence" value="ECO:0007669"/>
    <property type="project" value="UniProtKB-KW"/>
</dbReference>
<keyword evidence="6" id="KW-0238">DNA-binding</keyword>
<proteinExistence type="inferred from homology"/>